<evidence type="ECO:0000313" key="2">
    <source>
        <dbReference type="EMBL" id="GGE50732.1"/>
    </source>
</evidence>
<name>A0A917EJT9_9RHOB</name>
<dbReference type="AlphaFoldDB" id="A0A917EJT9"/>
<dbReference type="Gene3D" id="1.10.1040.10">
    <property type="entry name" value="N-(1-d-carboxylethyl)-l-norvaline Dehydrogenase, domain 2"/>
    <property type="match status" value="1"/>
</dbReference>
<keyword evidence="3" id="KW-1185">Reference proteome</keyword>
<sequence length="177" mass="19171">MITAAGGHYVDVAVMAPVHPKLHRVPMLLAGPDADHAAEILKALDMCPKVAGPEVGHASSIKMIRSVMIKGMEALSAECLLAARKAGVEDEVIASLNASNPEIDWRTKGAYNLERMMVHGERRAAEMREVAKTVAELGLPDRLSRETAVWQDEIAALDVDPEEDSLVDRLDRILGAM</sequence>
<protein>
    <recommendedName>
        <fullName evidence="1">Phosphogluconate dehydrogenase NAD-binding putative C-terminal domain-containing protein</fullName>
    </recommendedName>
</protein>
<organism evidence="2 3">
    <name type="scientific">Actibacterium pelagium</name>
    <dbReference type="NCBI Taxonomy" id="2029103"/>
    <lineage>
        <taxon>Bacteria</taxon>
        <taxon>Pseudomonadati</taxon>
        <taxon>Pseudomonadota</taxon>
        <taxon>Alphaproteobacteria</taxon>
        <taxon>Rhodobacterales</taxon>
        <taxon>Roseobacteraceae</taxon>
        <taxon>Actibacterium</taxon>
    </lineage>
</organism>
<proteinExistence type="predicted"/>
<dbReference type="Proteomes" id="UP000606730">
    <property type="component" value="Unassembled WGS sequence"/>
</dbReference>
<evidence type="ECO:0000313" key="3">
    <source>
        <dbReference type="Proteomes" id="UP000606730"/>
    </source>
</evidence>
<feature type="domain" description="Phosphogluconate dehydrogenase NAD-binding putative C-terminal" evidence="1">
    <location>
        <begin position="83"/>
        <end position="153"/>
    </location>
</feature>
<reference evidence="2" key="2">
    <citation type="submission" date="2020-09" db="EMBL/GenBank/DDBJ databases">
        <authorList>
            <person name="Sun Q."/>
            <person name="Zhou Y."/>
        </authorList>
    </citation>
    <scope>NUCLEOTIDE SEQUENCE</scope>
    <source>
        <strain evidence="2">CGMCC 1.16012</strain>
    </source>
</reference>
<reference evidence="2" key="1">
    <citation type="journal article" date="2014" name="Int. J. Syst. Evol. Microbiol.">
        <title>Complete genome sequence of Corynebacterium casei LMG S-19264T (=DSM 44701T), isolated from a smear-ripened cheese.</title>
        <authorList>
            <consortium name="US DOE Joint Genome Institute (JGI-PGF)"/>
            <person name="Walter F."/>
            <person name="Albersmeier A."/>
            <person name="Kalinowski J."/>
            <person name="Ruckert C."/>
        </authorList>
    </citation>
    <scope>NUCLEOTIDE SEQUENCE</scope>
    <source>
        <strain evidence="2">CGMCC 1.16012</strain>
    </source>
</reference>
<comment type="caution">
    <text evidence="2">The sequence shown here is derived from an EMBL/GenBank/DDBJ whole genome shotgun (WGS) entry which is preliminary data.</text>
</comment>
<dbReference type="EMBL" id="BMKN01000002">
    <property type="protein sequence ID" value="GGE50732.1"/>
    <property type="molecule type" value="Genomic_DNA"/>
</dbReference>
<dbReference type="InterPro" id="IPR008927">
    <property type="entry name" value="6-PGluconate_DH-like_C_sf"/>
</dbReference>
<dbReference type="InterPro" id="IPR013328">
    <property type="entry name" value="6PGD_dom2"/>
</dbReference>
<dbReference type="InterPro" id="IPR015814">
    <property type="entry name" value="Pgluconate_DH_NAD-bd_C"/>
</dbReference>
<dbReference type="InterPro" id="IPR036291">
    <property type="entry name" value="NAD(P)-bd_dom_sf"/>
</dbReference>
<accession>A0A917EJT9</accession>
<dbReference type="SUPFAM" id="SSF48179">
    <property type="entry name" value="6-phosphogluconate dehydrogenase C-terminal domain-like"/>
    <property type="match status" value="1"/>
</dbReference>
<evidence type="ECO:0000259" key="1">
    <source>
        <dbReference type="Pfam" id="PF09130"/>
    </source>
</evidence>
<dbReference type="Pfam" id="PF09130">
    <property type="entry name" value="DUF1932"/>
    <property type="match status" value="1"/>
</dbReference>
<dbReference type="SUPFAM" id="SSF51735">
    <property type="entry name" value="NAD(P)-binding Rossmann-fold domains"/>
    <property type="match status" value="1"/>
</dbReference>
<gene>
    <name evidence="2" type="ORF">GCM10011517_18080</name>
</gene>
<dbReference type="Gene3D" id="3.40.50.720">
    <property type="entry name" value="NAD(P)-binding Rossmann-like Domain"/>
    <property type="match status" value="1"/>
</dbReference>